<dbReference type="Pfam" id="PF25871">
    <property type="entry name" value="HTH_76"/>
    <property type="match status" value="1"/>
</dbReference>
<organism evidence="3 4">
    <name type="scientific">Paralvinella palmiformis</name>
    <dbReference type="NCBI Taxonomy" id="53620"/>
    <lineage>
        <taxon>Eukaryota</taxon>
        <taxon>Metazoa</taxon>
        <taxon>Spiralia</taxon>
        <taxon>Lophotrochozoa</taxon>
        <taxon>Annelida</taxon>
        <taxon>Polychaeta</taxon>
        <taxon>Sedentaria</taxon>
        <taxon>Canalipalpata</taxon>
        <taxon>Terebellida</taxon>
        <taxon>Terebelliformia</taxon>
        <taxon>Alvinellidae</taxon>
        <taxon>Paralvinella</taxon>
    </lineage>
</organism>
<proteinExistence type="predicted"/>
<sequence>MTERGVFTRFRAYNFSDDDRFQMGLDKLRQRHEEDNDDDLWLLKSKLFYYNKFIEAISVIDYLKEVDKEDEATPRSEVIASLQEDLSDCHLKAECTIEEETRPASVVTDSNSAGITSTCLPKLCPSNIKENLREVGVSRDLTFDPKLGSVNYSSSSEQEADRHHHNLSAVTNNSEITDVVKKQMNPALDAESKVVHLDTSATDVQGASQEQEEHQLETKLTFSQIIEYLGRGEEIPGLKQLDIKPTNLQPTESVITKKAKPWEDTIIQ</sequence>
<keyword evidence="4" id="KW-1185">Reference proteome</keyword>
<dbReference type="AlphaFoldDB" id="A0AAD9J9V1"/>
<evidence type="ECO:0000313" key="3">
    <source>
        <dbReference type="EMBL" id="KAK2149292.1"/>
    </source>
</evidence>
<dbReference type="EMBL" id="JAODUP010000457">
    <property type="protein sequence ID" value="KAK2149292.1"/>
    <property type="molecule type" value="Genomic_DNA"/>
</dbReference>
<reference evidence="3" key="1">
    <citation type="journal article" date="2023" name="Mol. Biol. Evol.">
        <title>Third-Generation Sequencing Reveals the Adaptive Role of the Epigenome in Three Deep-Sea Polychaetes.</title>
        <authorList>
            <person name="Perez M."/>
            <person name="Aroh O."/>
            <person name="Sun Y."/>
            <person name="Lan Y."/>
            <person name="Juniper S.K."/>
            <person name="Young C.R."/>
            <person name="Angers B."/>
            <person name="Qian P.Y."/>
        </authorList>
    </citation>
    <scope>NUCLEOTIDE SEQUENCE</scope>
    <source>
        <strain evidence="3">P08H-3</strain>
    </source>
</reference>
<feature type="domain" description="PEX14-like helix-turn-helix" evidence="2">
    <location>
        <begin position="6"/>
        <end position="64"/>
    </location>
</feature>
<dbReference type="InterPro" id="IPR040554">
    <property type="entry name" value="KPWE_PEX14_dom"/>
</dbReference>
<evidence type="ECO:0000259" key="1">
    <source>
        <dbReference type="Pfam" id="PF17733"/>
    </source>
</evidence>
<gene>
    <name evidence="3" type="ORF">LSH36_457g04011</name>
</gene>
<dbReference type="PANTHER" id="PTHR36855:SF1">
    <property type="entry name" value="PEROXISOME MEMBRANE ANCHOR PROTEIN PEX14P N-TERMINAL DOMAIN-CONTAINING PROTEIN"/>
    <property type="match status" value="1"/>
</dbReference>
<accession>A0AAD9J9V1</accession>
<dbReference type="PANTHER" id="PTHR36855">
    <property type="entry name" value="CHROMOSOME 10, WHOLE GENOME SHOTGUN SEQUENCE"/>
    <property type="match status" value="1"/>
</dbReference>
<dbReference type="Pfam" id="PF17733">
    <property type="entry name" value="KPWE_dom"/>
    <property type="match status" value="1"/>
</dbReference>
<name>A0AAD9J9V1_9ANNE</name>
<evidence type="ECO:0000259" key="2">
    <source>
        <dbReference type="Pfam" id="PF25871"/>
    </source>
</evidence>
<evidence type="ECO:0000313" key="4">
    <source>
        <dbReference type="Proteomes" id="UP001208570"/>
    </source>
</evidence>
<dbReference type="Proteomes" id="UP001208570">
    <property type="component" value="Unassembled WGS sequence"/>
</dbReference>
<protein>
    <submittedName>
        <fullName evidence="3">Uncharacterized protein</fullName>
    </submittedName>
</protein>
<feature type="domain" description="Peroxisomal membrane protein PEX14-like KPWE" evidence="1">
    <location>
        <begin position="219"/>
        <end position="263"/>
    </location>
</feature>
<comment type="caution">
    <text evidence="3">The sequence shown here is derived from an EMBL/GenBank/DDBJ whole genome shotgun (WGS) entry which is preliminary data.</text>
</comment>
<dbReference type="InterPro" id="IPR058841">
    <property type="entry name" value="HTH_76"/>
</dbReference>